<keyword evidence="3 6" id="KW-0238">DNA-binding</keyword>
<feature type="domain" description="HTH lysR-type" evidence="5">
    <location>
        <begin position="10"/>
        <end position="67"/>
    </location>
</feature>
<dbReference type="EMBL" id="FOFS01000015">
    <property type="protein sequence ID" value="SER07797.1"/>
    <property type="molecule type" value="Genomic_DNA"/>
</dbReference>
<evidence type="ECO:0000256" key="3">
    <source>
        <dbReference type="ARBA" id="ARBA00023125"/>
    </source>
</evidence>
<comment type="similarity">
    <text evidence="1">Belongs to the LysR transcriptional regulatory family.</text>
</comment>
<reference evidence="7" key="1">
    <citation type="submission" date="2016-10" db="EMBL/GenBank/DDBJ databases">
        <authorList>
            <person name="Varghese N."/>
            <person name="Submissions S."/>
        </authorList>
    </citation>
    <scope>NUCLEOTIDE SEQUENCE [LARGE SCALE GENOMIC DNA]</scope>
    <source>
        <strain evidence="7">DSM 25927</strain>
    </source>
</reference>
<dbReference type="AlphaFoldDB" id="A0A1H9L9C0"/>
<accession>A0A1H9L9C0</accession>
<evidence type="ECO:0000256" key="4">
    <source>
        <dbReference type="ARBA" id="ARBA00023163"/>
    </source>
</evidence>
<dbReference type="PRINTS" id="PR00039">
    <property type="entry name" value="HTHLYSR"/>
</dbReference>
<dbReference type="PANTHER" id="PTHR30118:SF15">
    <property type="entry name" value="TRANSCRIPTIONAL REGULATORY PROTEIN"/>
    <property type="match status" value="1"/>
</dbReference>
<sequence length="310" mass="34535">MNVSTSVERIDLNLFRVFDAIYRAGSLTRAAGQLHLTQPAISNALARLRERFGDPLFVRSGRRISPTPRAREIAPEVEAALSSLRRALAGGSGFDAAVSQRRFVIGMRDVLEFVLLPGLGGGLLQEAPGLRLQSARIERRSLEQDLAAGVLDLAIDVPNPVSAAVQHTPLFEETLCVAMRADHALAGRRLSLKSWLAVPQVVVSSRRNGPVLEELELQRLGLKREVRVRCQHYYAACHLVAASELMLVLPRYYGEWFARYLPLRLATLPVPLPGMSVLMYWHQHAEHDAGHRWLRERIRALFARGALRPA</sequence>
<dbReference type="InterPro" id="IPR000847">
    <property type="entry name" value="LysR_HTH_N"/>
</dbReference>
<dbReference type="Proteomes" id="UP000199233">
    <property type="component" value="Unassembled WGS sequence"/>
</dbReference>
<dbReference type="PANTHER" id="PTHR30118">
    <property type="entry name" value="HTH-TYPE TRANSCRIPTIONAL REGULATOR LEUO-RELATED"/>
    <property type="match status" value="1"/>
</dbReference>
<dbReference type="STRING" id="489703.SAMN04488038_11567"/>
<gene>
    <name evidence="6" type="ORF">SAMN04488038_11567</name>
</gene>
<dbReference type="OrthoDB" id="8839911at2"/>
<organism evidence="6 7">
    <name type="scientific">Solimonas aquatica</name>
    <dbReference type="NCBI Taxonomy" id="489703"/>
    <lineage>
        <taxon>Bacteria</taxon>
        <taxon>Pseudomonadati</taxon>
        <taxon>Pseudomonadota</taxon>
        <taxon>Gammaproteobacteria</taxon>
        <taxon>Nevskiales</taxon>
        <taxon>Nevskiaceae</taxon>
        <taxon>Solimonas</taxon>
    </lineage>
</organism>
<dbReference type="Gene3D" id="1.10.10.10">
    <property type="entry name" value="Winged helix-like DNA-binding domain superfamily/Winged helix DNA-binding domain"/>
    <property type="match status" value="1"/>
</dbReference>
<dbReference type="CDD" id="cd08417">
    <property type="entry name" value="PBP2_Nitroaromatics_like"/>
    <property type="match status" value="1"/>
</dbReference>
<keyword evidence="4" id="KW-0804">Transcription</keyword>
<dbReference type="GO" id="GO:0003700">
    <property type="term" value="F:DNA-binding transcription factor activity"/>
    <property type="evidence" value="ECO:0007669"/>
    <property type="project" value="InterPro"/>
</dbReference>
<dbReference type="InterPro" id="IPR036388">
    <property type="entry name" value="WH-like_DNA-bd_sf"/>
</dbReference>
<proteinExistence type="inferred from homology"/>
<keyword evidence="7" id="KW-1185">Reference proteome</keyword>
<keyword evidence="2" id="KW-0805">Transcription regulation</keyword>
<evidence type="ECO:0000256" key="1">
    <source>
        <dbReference type="ARBA" id="ARBA00009437"/>
    </source>
</evidence>
<protein>
    <submittedName>
        <fullName evidence="6">DNA-binding transcriptional regulator, LysR family</fullName>
    </submittedName>
</protein>
<evidence type="ECO:0000256" key="2">
    <source>
        <dbReference type="ARBA" id="ARBA00023015"/>
    </source>
</evidence>
<dbReference type="RefSeq" id="WP_093289060.1">
    <property type="nucleotide sequence ID" value="NZ_FOFS01000015.1"/>
</dbReference>
<dbReference type="GO" id="GO:0003677">
    <property type="term" value="F:DNA binding"/>
    <property type="evidence" value="ECO:0007669"/>
    <property type="project" value="UniProtKB-KW"/>
</dbReference>
<dbReference type="Gene3D" id="3.40.190.10">
    <property type="entry name" value="Periplasmic binding protein-like II"/>
    <property type="match status" value="2"/>
</dbReference>
<dbReference type="InterPro" id="IPR005119">
    <property type="entry name" value="LysR_subst-bd"/>
</dbReference>
<dbReference type="InterPro" id="IPR050389">
    <property type="entry name" value="LysR-type_TF"/>
</dbReference>
<evidence type="ECO:0000313" key="7">
    <source>
        <dbReference type="Proteomes" id="UP000199233"/>
    </source>
</evidence>
<dbReference type="Pfam" id="PF03466">
    <property type="entry name" value="LysR_substrate"/>
    <property type="match status" value="1"/>
</dbReference>
<name>A0A1H9L9C0_9GAMM</name>
<dbReference type="SUPFAM" id="SSF46785">
    <property type="entry name" value="Winged helix' DNA-binding domain"/>
    <property type="match status" value="1"/>
</dbReference>
<evidence type="ECO:0000259" key="5">
    <source>
        <dbReference type="PROSITE" id="PS50931"/>
    </source>
</evidence>
<dbReference type="InterPro" id="IPR036390">
    <property type="entry name" value="WH_DNA-bd_sf"/>
</dbReference>
<dbReference type="InterPro" id="IPR037402">
    <property type="entry name" value="YidZ_PBP2"/>
</dbReference>
<dbReference type="Pfam" id="PF00126">
    <property type="entry name" value="HTH_1"/>
    <property type="match status" value="1"/>
</dbReference>
<evidence type="ECO:0000313" key="6">
    <source>
        <dbReference type="EMBL" id="SER07797.1"/>
    </source>
</evidence>
<dbReference type="SUPFAM" id="SSF53850">
    <property type="entry name" value="Periplasmic binding protein-like II"/>
    <property type="match status" value="1"/>
</dbReference>
<dbReference type="PROSITE" id="PS50931">
    <property type="entry name" value="HTH_LYSR"/>
    <property type="match status" value="1"/>
</dbReference>